<evidence type="ECO:0000313" key="2">
    <source>
        <dbReference type="EMBL" id="VDO19641.1"/>
    </source>
</evidence>
<reference evidence="4" key="2">
    <citation type="submission" date="2019-09" db="UniProtKB">
        <authorList>
            <consortium name="WormBaseParasite"/>
        </authorList>
    </citation>
    <scope>IDENTIFICATION</scope>
</reference>
<dbReference type="Proteomes" id="UP000050761">
    <property type="component" value="Unassembled WGS sequence"/>
</dbReference>
<reference evidence="2 3" key="1">
    <citation type="submission" date="2018-11" db="EMBL/GenBank/DDBJ databases">
        <authorList>
            <consortium name="Pathogen Informatics"/>
        </authorList>
    </citation>
    <scope>NUCLEOTIDE SEQUENCE [LARGE SCALE GENOMIC DNA]</scope>
</reference>
<sequence length="158" mass="16933">MLTITAHFLTVTRVGKRRSPKHYGNSTGRRFTAISESNPKPNFRERFILVHSEAVFAKVGLDLCGPSRPPGAGTNTSSASFADSLANLLTYLSRFQTVMSDASADQRVTSPKGLSPQAMEHDFQSAVAGGDDAHDEAMDATSSHSDNQTDAPPSPDHT</sequence>
<keyword evidence="3" id="KW-1185">Reference proteome</keyword>
<dbReference type="EMBL" id="UZAH01001293">
    <property type="protein sequence ID" value="VDO19641.1"/>
    <property type="molecule type" value="Genomic_DNA"/>
</dbReference>
<organism evidence="3 4">
    <name type="scientific">Heligmosomoides polygyrus</name>
    <name type="common">Parasitic roundworm</name>
    <dbReference type="NCBI Taxonomy" id="6339"/>
    <lineage>
        <taxon>Eukaryota</taxon>
        <taxon>Metazoa</taxon>
        <taxon>Ecdysozoa</taxon>
        <taxon>Nematoda</taxon>
        <taxon>Chromadorea</taxon>
        <taxon>Rhabditida</taxon>
        <taxon>Rhabditina</taxon>
        <taxon>Rhabditomorpha</taxon>
        <taxon>Strongyloidea</taxon>
        <taxon>Heligmosomidae</taxon>
        <taxon>Heligmosomoides</taxon>
    </lineage>
</organism>
<dbReference type="AlphaFoldDB" id="A0A183F516"/>
<name>A0A183F516_HELPZ</name>
<accession>A0A3P7TF44</accession>
<accession>A0A183F516</accession>
<feature type="compositionally biased region" description="Polar residues" evidence="1">
    <location>
        <begin position="140"/>
        <end position="151"/>
    </location>
</feature>
<proteinExistence type="predicted"/>
<evidence type="ECO:0000313" key="4">
    <source>
        <dbReference type="WBParaSite" id="HPBE_0000125801-mRNA-1"/>
    </source>
</evidence>
<dbReference type="WBParaSite" id="HPBE_0000125801-mRNA-1">
    <property type="protein sequence ID" value="HPBE_0000125801-mRNA-1"/>
    <property type="gene ID" value="HPBE_0000125801"/>
</dbReference>
<evidence type="ECO:0000313" key="3">
    <source>
        <dbReference type="Proteomes" id="UP000050761"/>
    </source>
</evidence>
<protein>
    <submittedName>
        <fullName evidence="4">C2 domain-containing protein</fullName>
    </submittedName>
</protein>
<evidence type="ECO:0000256" key="1">
    <source>
        <dbReference type="SAM" id="MobiDB-lite"/>
    </source>
</evidence>
<gene>
    <name evidence="2" type="ORF">HPBE_LOCUS1259</name>
</gene>
<feature type="region of interest" description="Disordered" evidence="1">
    <location>
        <begin position="101"/>
        <end position="158"/>
    </location>
</feature>